<keyword evidence="4" id="KW-0131">Cell cycle</keyword>
<dbReference type="EMBL" id="JBBNPS010000001">
    <property type="protein sequence ID" value="MEQ3352705.1"/>
    <property type="molecule type" value="Genomic_DNA"/>
</dbReference>
<reference evidence="5 6" key="1">
    <citation type="submission" date="2024-04" db="EMBL/GenBank/DDBJ databases">
        <title>Human intestinal bacterial collection.</title>
        <authorList>
            <person name="Pauvert C."/>
            <person name="Hitch T.C.A."/>
            <person name="Clavel T."/>
        </authorList>
    </citation>
    <scope>NUCLEOTIDE SEQUENCE [LARGE SCALE GENOMIC DNA]</scope>
    <source>
        <strain evidence="5 6">CLA-SR-H026</strain>
    </source>
</reference>
<dbReference type="InterPro" id="IPR005234">
    <property type="entry name" value="ScpB_csome_segregation"/>
</dbReference>
<name>A0ABV1J418_9FIRM</name>
<evidence type="ECO:0000313" key="6">
    <source>
        <dbReference type="Proteomes" id="UP001481872"/>
    </source>
</evidence>
<evidence type="ECO:0000256" key="2">
    <source>
        <dbReference type="ARBA" id="ARBA00022618"/>
    </source>
</evidence>
<protein>
    <submittedName>
        <fullName evidence="5">SMC-Scp complex subunit ScpB</fullName>
    </submittedName>
</protein>
<keyword evidence="3" id="KW-0159">Chromosome partition</keyword>
<dbReference type="Gene3D" id="1.10.10.10">
    <property type="entry name" value="Winged helix-like DNA-binding domain superfamily/Winged helix DNA-binding domain"/>
    <property type="match status" value="2"/>
</dbReference>
<accession>A0ABV1J418</accession>
<dbReference type="PANTHER" id="PTHR34298:SF2">
    <property type="entry name" value="SEGREGATION AND CONDENSATION PROTEIN B"/>
    <property type="match status" value="1"/>
</dbReference>
<proteinExistence type="predicted"/>
<comment type="caution">
    <text evidence="5">The sequence shown here is derived from an EMBL/GenBank/DDBJ whole genome shotgun (WGS) entry which is preliminary data.</text>
</comment>
<evidence type="ECO:0000256" key="3">
    <source>
        <dbReference type="ARBA" id="ARBA00022829"/>
    </source>
</evidence>
<keyword evidence="6" id="KW-1185">Reference proteome</keyword>
<evidence type="ECO:0000256" key="4">
    <source>
        <dbReference type="ARBA" id="ARBA00023306"/>
    </source>
</evidence>
<organism evidence="5 6">
    <name type="scientific">Aedoeadaptatus acetigenes</name>
    <dbReference type="NCBI Taxonomy" id="2981723"/>
    <lineage>
        <taxon>Bacteria</taxon>
        <taxon>Bacillati</taxon>
        <taxon>Bacillota</taxon>
        <taxon>Tissierellia</taxon>
        <taxon>Tissierellales</taxon>
        <taxon>Peptoniphilaceae</taxon>
        <taxon>Aedoeadaptatus</taxon>
    </lineage>
</organism>
<dbReference type="InterPro" id="IPR036390">
    <property type="entry name" value="WH_DNA-bd_sf"/>
</dbReference>
<dbReference type="SUPFAM" id="SSF46785">
    <property type="entry name" value="Winged helix' DNA-binding domain"/>
    <property type="match status" value="2"/>
</dbReference>
<dbReference type="Proteomes" id="UP001481872">
    <property type="component" value="Unassembled WGS sequence"/>
</dbReference>
<sequence>MELKAKVEALLFAWGDPITEKEMAEALKVTALELRHAISALKEDLSSDDRGLRLVCVNDSYQLSTKPELFEAISEFAKKTRTKSLSNAALETLSIIAYKQPVLKSEIEEIRGVRCDQVLKSLERIDLIAVLGRMEIPGRPKVYGTTETFLRKFGLSGLEDLPKEEAIEETEKS</sequence>
<dbReference type="RefSeq" id="WP_349053118.1">
    <property type="nucleotide sequence ID" value="NZ_JBBNPS010000001.1"/>
</dbReference>
<gene>
    <name evidence="5" type="primary">scpB</name>
    <name evidence="5" type="ORF">AAA081_00100</name>
</gene>
<keyword evidence="2" id="KW-0132">Cell division</keyword>
<evidence type="ECO:0000313" key="5">
    <source>
        <dbReference type="EMBL" id="MEQ3352705.1"/>
    </source>
</evidence>
<dbReference type="NCBIfam" id="TIGR00281">
    <property type="entry name" value="SMC-Scp complex subunit ScpB"/>
    <property type="match status" value="1"/>
</dbReference>
<dbReference type="InterPro" id="IPR036388">
    <property type="entry name" value="WH-like_DNA-bd_sf"/>
</dbReference>
<dbReference type="PIRSF" id="PIRSF019345">
    <property type="entry name" value="ScpB"/>
    <property type="match status" value="1"/>
</dbReference>
<dbReference type="Pfam" id="PF04079">
    <property type="entry name" value="SMC_ScpB"/>
    <property type="match status" value="1"/>
</dbReference>
<dbReference type="PANTHER" id="PTHR34298">
    <property type="entry name" value="SEGREGATION AND CONDENSATION PROTEIN B"/>
    <property type="match status" value="1"/>
</dbReference>
<keyword evidence="1" id="KW-0963">Cytoplasm</keyword>
<evidence type="ECO:0000256" key="1">
    <source>
        <dbReference type="ARBA" id="ARBA00022490"/>
    </source>
</evidence>